<evidence type="ECO:0000259" key="2">
    <source>
        <dbReference type="Pfam" id="PF14291"/>
    </source>
</evidence>
<dbReference type="GO" id="GO:0046983">
    <property type="term" value="F:protein dimerization activity"/>
    <property type="evidence" value="ECO:0007669"/>
    <property type="project" value="InterPro"/>
</dbReference>
<dbReference type="PANTHER" id="PTHR45749:SF21">
    <property type="entry name" value="DUF4371 DOMAIN-CONTAINING PROTEIN"/>
    <property type="match status" value="1"/>
</dbReference>
<dbReference type="Pfam" id="PF05699">
    <property type="entry name" value="Dimer_Tnp_hAT"/>
    <property type="match status" value="1"/>
</dbReference>
<evidence type="ECO:0000313" key="4">
    <source>
        <dbReference type="Proteomes" id="UP000694892"/>
    </source>
</evidence>
<evidence type="ECO:0000259" key="1">
    <source>
        <dbReference type="Pfam" id="PF05699"/>
    </source>
</evidence>
<dbReference type="InterPro" id="IPR012337">
    <property type="entry name" value="RNaseH-like_sf"/>
</dbReference>
<evidence type="ECO:0008006" key="5">
    <source>
        <dbReference type="Google" id="ProtNLM"/>
    </source>
</evidence>
<gene>
    <name evidence="3" type="ORF">XELAEV_18026896mg</name>
</gene>
<dbReference type="OMA" id="NDLMCGY"/>
<name>A0A974CUK5_XENLA</name>
<dbReference type="EMBL" id="CM004474">
    <property type="protein sequence ID" value="OCT80093.1"/>
    <property type="molecule type" value="Genomic_DNA"/>
</dbReference>
<accession>A0A974CUK5</accession>
<dbReference type="AlphaFoldDB" id="A0A974CUK5"/>
<evidence type="ECO:0000313" key="3">
    <source>
        <dbReference type="EMBL" id="OCT80093.1"/>
    </source>
</evidence>
<dbReference type="Pfam" id="PF14291">
    <property type="entry name" value="DUF4371"/>
    <property type="match status" value="1"/>
</dbReference>
<proteinExistence type="predicted"/>
<reference evidence="4" key="1">
    <citation type="journal article" date="2016" name="Nature">
        <title>Genome evolution in the allotetraploid frog Xenopus laevis.</title>
        <authorList>
            <person name="Session A.M."/>
            <person name="Uno Y."/>
            <person name="Kwon T."/>
            <person name="Chapman J.A."/>
            <person name="Toyoda A."/>
            <person name="Takahashi S."/>
            <person name="Fukui A."/>
            <person name="Hikosaka A."/>
            <person name="Suzuki A."/>
            <person name="Kondo M."/>
            <person name="van Heeringen S.J."/>
            <person name="Quigley I."/>
            <person name="Heinz S."/>
            <person name="Ogino H."/>
            <person name="Ochi H."/>
            <person name="Hellsten U."/>
            <person name="Lyons J.B."/>
            <person name="Simakov O."/>
            <person name="Putnam N."/>
            <person name="Stites J."/>
            <person name="Kuroki Y."/>
            <person name="Tanaka T."/>
            <person name="Michiue T."/>
            <person name="Watanabe M."/>
            <person name="Bogdanovic O."/>
            <person name="Lister R."/>
            <person name="Georgiou G."/>
            <person name="Paranjpe S.S."/>
            <person name="van Kruijsbergen I."/>
            <person name="Shu S."/>
            <person name="Carlson J."/>
            <person name="Kinoshita T."/>
            <person name="Ohta Y."/>
            <person name="Mawaribuchi S."/>
            <person name="Jenkins J."/>
            <person name="Grimwood J."/>
            <person name="Schmutz J."/>
            <person name="Mitros T."/>
            <person name="Mozaffari S.V."/>
            <person name="Suzuki Y."/>
            <person name="Haramoto Y."/>
            <person name="Yamamoto T.S."/>
            <person name="Takagi C."/>
            <person name="Heald R."/>
            <person name="Miller K."/>
            <person name="Haudenschild C."/>
            <person name="Kitzman J."/>
            <person name="Nakayama T."/>
            <person name="Izutsu Y."/>
            <person name="Robert J."/>
            <person name="Fortriede J."/>
            <person name="Burns K."/>
            <person name="Lotay V."/>
            <person name="Karimi K."/>
            <person name="Yasuoka Y."/>
            <person name="Dichmann D.S."/>
            <person name="Flajnik M.F."/>
            <person name="Houston D.W."/>
            <person name="Shendure J."/>
            <person name="DuPasquier L."/>
            <person name="Vize P.D."/>
            <person name="Zorn A.M."/>
            <person name="Ito M."/>
            <person name="Marcotte E.M."/>
            <person name="Wallingford J.B."/>
            <person name="Ito Y."/>
            <person name="Asashima M."/>
            <person name="Ueno N."/>
            <person name="Matsuda Y."/>
            <person name="Veenstra G.J."/>
            <person name="Fujiyama A."/>
            <person name="Harland R.M."/>
            <person name="Taira M."/>
            <person name="Rokhsar D.S."/>
        </authorList>
    </citation>
    <scope>NUCLEOTIDE SEQUENCE [LARGE SCALE GENOMIC DNA]</scope>
    <source>
        <strain evidence="4">J</strain>
    </source>
</reference>
<dbReference type="Proteomes" id="UP000694892">
    <property type="component" value="Chromosome 5L"/>
</dbReference>
<dbReference type="PANTHER" id="PTHR45749">
    <property type="match status" value="1"/>
</dbReference>
<dbReference type="SUPFAM" id="SSF53098">
    <property type="entry name" value="Ribonuclease H-like"/>
    <property type="match status" value="1"/>
</dbReference>
<sequence>MSREVINELTHMFALDIQRAILSKIHKAKLYSILADETRDISNKEQLVCLIRWVEENYTVHEDFIGLVELPKQDSATIFSILQDILICCNIPLNLCRGQAYDGAANMSGHIRGVAAMFKEKNPAALHIHCLAHCLNLCLQDASKKCKSVRDQAISKAWTVRTGAVKSVIDNYNVLCTAMTHINENSHDEHGRKACGILAVLEKFSTFYGLSLAYLVFSVTEHLSKTLQTVNITIHEAQKAVKLTQGFFSRQRTHECFANFFNSVIEQSKDLTDEPVVPRQKRPPRRIDSGADSCTFPSPQEYYRREYYEVLDLIDHELTFRFAQKDVEVAIVLEQMLLTAATGKKVALPSSISNLYSSDFNFDRLLQQLEMLADTILESGNDPKTVTNIRVISDAMNAVPVSKKLLPEVHKLLCLYYTIPVTTATAERCFSSLRRVKNYLRSTMTQMKLNDLMCGYIHKDYLVQTDVVALANDFAQRNNRRKIYFSRVH</sequence>
<feature type="domain" description="HAT C-terminal dimerisation" evidence="1">
    <location>
        <begin position="404"/>
        <end position="459"/>
    </location>
</feature>
<dbReference type="InterPro" id="IPR008906">
    <property type="entry name" value="HATC_C_dom"/>
</dbReference>
<dbReference type="InterPro" id="IPR025398">
    <property type="entry name" value="DUF4371"/>
</dbReference>
<feature type="domain" description="DUF4371" evidence="2">
    <location>
        <begin position="5"/>
        <end position="113"/>
    </location>
</feature>
<protein>
    <recommendedName>
        <fullName evidence="5">HAT C-terminal dimerisation domain-containing protein</fullName>
    </recommendedName>
</protein>
<organism evidence="3 4">
    <name type="scientific">Xenopus laevis</name>
    <name type="common">African clawed frog</name>
    <dbReference type="NCBI Taxonomy" id="8355"/>
    <lineage>
        <taxon>Eukaryota</taxon>
        <taxon>Metazoa</taxon>
        <taxon>Chordata</taxon>
        <taxon>Craniata</taxon>
        <taxon>Vertebrata</taxon>
        <taxon>Euteleostomi</taxon>
        <taxon>Amphibia</taxon>
        <taxon>Batrachia</taxon>
        <taxon>Anura</taxon>
        <taxon>Pipoidea</taxon>
        <taxon>Pipidae</taxon>
        <taxon>Xenopodinae</taxon>
        <taxon>Xenopus</taxon>
        <taxon>Xenopus</taxon>
    </lineage>
</organism>